<keyword evidence="8 12" id="KW-1133">Transmembrane helix</keyword>
<dbReference type="InterPro" id="IPR044602">
    <property type="entry name" value="ATL10/ATL72-79-like"/>
</dbReference>
<name>A0ABD3CV82_9LAMI</name>
<feature type="domain" description="RING-type" evidence="13">
    <location>
        <begin position="130"/>
        <end position="172"/>
    </location>
</feature>
<dbReference type="InterPro" id="IPR001841">
    <property type="entry name" value="Znf_RING"/>
</dbReference>
<evidence type="ECO:0000256" key="7">
    <source>
        <dbReference type="ARBA" id="ARBA00022833"/>
    </source>
</evidence>
<evidence type="ECO:0000259" key="13">
    <source>
        <dbReference type="PROSITE" id="PS50089"/>
    </source>
</evidence>
<comment type="similarity">
    <text evidence="10">Belongs to the RING-type zinc finger family. ATL subfamily.</text>
</comment>
<evidence type="ECO:0000256" key="10">
    <source>
        <dbReference type="ARBA" id="ARBA00024209"/>
    </source>
</evidence>
<dbReference type="GO" id="GO:0061630">
    <property type="term" value="F:ubiquitin protein ligase activity"/>
    <property type="evidence" value="ECO:0007669"/>
    <property type="project" value="UniProtKB-EC"/>
</dbReference>
<proteinExistence type="inferred from homology"/>
<comment type="subcellular location">
    <subcellularLocation>
        <location evidence="2">Membrane</location>
        <topology evidence="2">Single-pass membrane protein</topology>
    </subcellularLocation>
</comment>
<evidence type="ECO:0000256" key="11">
    <source>
        <dbReference type="PROSITE-ProRule" id="PRU00175"/>
    </source>
</evidence>
<evidence type="ECO:0000256" key="1">
    <source>
        <dbReference type="ARBA" id="ARBA00000900"/>
    </source>
</evidence>
<dbReference type="SMART" id="SM00184">
    <property type="entry name" value="RING"/>
    <property type="match status" value="1"/>
</dbReference>
<dbReference type="GO" id="GO:0016020">
    <property type="term" value="C:membrane"/>
    <property type="evidence" value="ECO:0007669"/>
    <property type="project" value="UniProtKB-SubCell"/>
</dbReference>
<keyword evidence="9 12" id="KW-0472">Membrane</keyword>
<gene>
    <name evidence="14" type="ORF">CASFOL_025461</name>
</gene>
<evidence type="ECO:0000256" key="6">
    <source>
        <dbReference type="ARBA" id="ARBA00022723"/>
    </source>
</evidence>
<sequence length="185" mass="20212">MRKVPSIRAGAAVAMAEFNIHLSPPVTTPTLVSAPPPSSCDARKCPWWPYTNSKDFKANTALILVVLFCALICSLAFNAAIRYLIRLHCGRRRRGEGKAEQGGGEEEEEVEVPALIYAEGMELPGAETECVICLSDFGVGEKIRVLEKCNHGFHLQCVQRWLAARSSCPTCRANCSNDEFASSNP</sequence>
<evidence type="ECO:0000256" key="8">
    <source>
        <dbReference type="ARBA" id="ARBA00022989"/>
    </source>
</evidence>
<evidence type="ECO:0000313" key="15">
    <source>
        <dbReference type="Proteomes" id="UP001632038"/>
    </source>
</evidence>
<evidence type="ECO:0000256" key="9">
    <source>
        <dbReference type="ARBA" id="ARBA00023136"/>
    </source>
</evidence>
<feature type="transmembrane region" description="Helical" evidence="12">
    <location>
        <begin position="61"/>
        <end position="85"/>
    </location>
</feature>
<dbReference type="AlphaFoldDB" id="A0ABD3CV82"/>
<dbReference type="GO" id="GO:0008270">
    <property type="term" value="F:zinc ion binding"/>
    <property type="evidence" value="ECO:0007669"/>
    <property type="project" value="UniProtKB-KW"/>
</dbReference>
<keyword evidence="7" id="KW-0862">Zinc</keyword>
<evidence type="ECO:0000256" key="3">
    <source>
        <dbReference type="ARBA" id="ARBA00012483"/>
    </source>
</evidence>
<dbReference type="PANTHER" id="PTHR46905">
    <property type="entry name" value="RING-H2 FINGER PROTEIN ATL78"/>
    <property type="match status" value="1"/>
</dbReference>
<comment type="caution">
    <text evidence="14">The sequence shown here is derived from an EMBL/GenBank/DDBJ whole genome shotgun (WGS) entry which is preliminary data.</text>
</comment>
<evidence type="ECO:0000256" key="12">
    <source>
        <dbReference type="SAM" id="Phobius"/>
    </source>
</evidence>
<comment type="catalytic activity">
    <reaction evidence="1">
        <text>S-ubiquitinyl-[E2 ubiquitin-conjugating enzyme]-L-cysteine + [acceptor protein]-L-lysine = [E2 ubiquitin-conjugating enzyme]-L-cysteine + N(6)-ubiquitinyl-[acceptor protein]-L-lysine.</text>
        <dbReference type="EC" id="2.3.2.27"/>
    </reaction>
</comment>
<organism evidence="14 15">
    <name type="scientific">Castilleja foliolosa</name>
    <dbReference type="NCBI Taxonomy" id="1961234"/>
    <lineage>
        <taxon>Eukaryota</taxon>
        <taxon>Viridiplantae</taxon>
        <taxon>Streptophyta</taxon>
        <taxon>Embryophyta</taxon>
        <taxon>Tracheophyta</taxon>
        <taxon>Spermatophyta</taxon>
        <taxon>Magnoliopsida</taxon>
        <taxon>eudicotyledons</taxon>
        <taxon>Gunneridae</taxon>
        <taxon>Pentapetalae</taxon>
        <taxon>asterids</taxon>
        <taxon>lamiids</taxon>
        <taxon>Lamiales</taxon>
        <taxon>Orobanchaceae</taxon>
        <taxon>Pedicularideae</taxon>
        <taxon>Castillejinae</taxon>
        <taxon>Castilleja</taxon>
    </lineage>
</organism>
<keyword evidence="11" id="KW-0863">Zinc-finger</keyword>
<keyword evidence="6" id="KW-0479">Metal-binding</keyword>
<evidence type="ECO:0000256" key="2">
    <source>
        <dbReference type="ARBA" id="ARBA00004167"/>
    </source>
</evidence>
<reference evidence="15" key="1">
    <citation type="journal article" date="2024" name="IScience">
        <title>Strigolactones Initiate the Formation of Haustorium-like Structures in Castilleja.</title>
        <authorList>
            <person name="Buerger M."/>
            <person name="Peterson D."/>
            <person name="Chory J."/>
        </authorList>
    </citation>
    <scope>NUCLEOTIDE SEQUENCE [LARGE SCALE GENOMIC DNA]</scope>
</reference>
<dbReference type="EC" id="2.3.2.27" evidence="3"/>
<dbReference type="Proteomes" id="UP001632038">
    <property type="component" value="Unassembled WGS sequence"/>
</dbReference>
<dbReference type="PROSITE" id="PS50089">
    <property type="entry name" value="ZF_RING_2"/>
    <property type="match status" value="1"/>
</dbReference>
<dbReference type="InterPro" id="IPR013083">
    <property type="entry name" value="Znf_RING/FYVE/PHD"/>
</dbReference>
<dbReference type="PANTHER" id="PTHR46905:SF1">
    <property type="entry name" value="RING-TYPE E3 UBIQUITIN TRANSFERASE"/>
    <property type="match status" value="1"/>
</dbReference>
<keyword evidence="5 12" id="KW-0812">Transmembrane</keyword>
<accession>A0ABD3CV82</accession>
<keyword evidence="15" id="KW-1185">Reference proteome</keyword>
<evidence type="ECO:0000313" key="14">
    <source>
        <dbReference type="EMBL" id="KAL3632477.1"/>
    </source>
</evidence>
<evidence type="ECO:0000256" key="4">
    <source>
        <dbReference type="ARBA" id="ARBA00022679"/>
    </source>
</evidence>
<keyword evidence="4" id="KW-0808">Transferase</keyword>
<dbReference type="SUPFAM" id="SSF57850">
    <property type="entry name" value="RING/U-box"/>
    <property type="match status" value="1"/>
</dbReference>
<dbReference type="Gene3D" id="3.30.40.10">
    <property type="entry name" value="Zinc/RING finger domain, C3HC4 (zinc finger)"/>
    <property type="match status" value="1"/>
</dbReference>
<dbReference type="Pfam" id="PF13639">
    <property type="entry name" value="zf-RING_2"/>
    <property type="match status" value="1"/>
</dbReference>
<evidence type="ECO:0000256" key="5">
    <source>
        <dbReference type="ARBA" id="ARBA00022692"/>
    </source>
</evidence>
<protein>
    <recommendedName>
        <fullName evidence="3">RING-type E3 ubiquitin transferase</fullName>
        <ecNumber evidence="3">2.3.2.27</ecNumber>
    </recommendedName>
</protein>
<dbReference type="EMBL" id="JAVIJP010000032">
    <property type="protein sequence ID" value="KAL3632477.1"/>
    <property type="molecule type" value="Genomic_DNA"/>
</dbReference>